<evidence type="ECO:0000259" key="6">
    <source>
        <dbReference type="PROSITE" id="PS50941"/>
    </source>
</evidence>
<dbReference type="AlphaFoldDB" id="A0AAE0NJP2"/>
<dbReference type="Gene3D" id="3.10.50.10">
    <property type="match status" value="1"/>
</dbReference>
<comment type="caution">
    <text evidence="4">Lacks conserved residue(s) required for the propagation of feature annotation.</text>
</comment>
<evidence type="ECO:0000256" key="4">
    <source>
        <dbReference type="PROSITE-ProRule" id="PRU00261"/>
    </source>
</evidence>
<dbReference type="Gene3D" id="3.30.60.10">
    <property type="entry name" value="Endochitinase-like"/>
    <property type="match status" value="1"/>
</dbReference>
<feature type="domain" description="GH18" evidence="7">
    <location>
        <begin position="18"/>
        <end position="427"/>
    </location>
</feature>
<dbReference type="InterPro" id="IPR017853">
    <property type="entry name" value="GH"/>
</dbReference>
<dbReference type="InterPro" id="IPR001002">
    <property type="entry name" value="Chitin-bd_1"/>
</dbReference>
<name>A0AAE0NJP2_9PEZI</name>
<dbReference type="SUPFAM" id="SSF57016">
    <property type="entry name" value="Plant lectins/antimicrobial peptides"/>
    <property type="match status" value="1"/>
</dbReference>
<evidence type="ECO:0000313" key="8">
    <source>
        <dbReference type="EMBL" id="KAK3382788.1"/>
    </source>
</evidence>
<dbReference type="InterPro" id="IPR001223">
    <property type="entry name" value="Glyco_hydro18_cat"/>
</dbReference>
<dbReference type="GO" id="GO:0005576">
    <property type="term" value="C:extracellular region"/>
    <property type="evidence" value="ECO:0007669"/>
    <property type="project" value="TreeGrafter"/>
</dbReference>
<comment type="caution">
    <text evidence="8">The sequence shown here is derived from an EMBL/GenBank/DDBJ whole genome shotgun (WGS) entry which is preliminary data.</text>
</comment>
<comment type="similarity">
    <text evidence="1">Belongs to the glycosyl hydrolase 18 family. Chitinase class V subfamily.</text>
</comment>
<dbReference type="SMART" id="SM00636">
    <property type="entry name" value="Glyco_18"/>
    <property type="match status" value="1"/>
</dbReference>
<reference evidence="8" key="2">
    <citation type="submission" date="2023-06" db="EMBL/GenBank/DDBJ databases">
        <authorList>
            <consortium name="Lawrence Berkeley National Laboratory"/>
            <person name="Haridas S."/>
            <person name="Hensen N."/>
            <person name="Bonometti L."/>
            <person name="Westerberg I."/>
            <person name="Brannstrom I.O."/>
            <person name="Guillou S."/>
            <person name="Cros-Aarteil S."/>
            <person name="Calhoun S."/>
            <person name="Kuo A."/>
            <person name="Mondo S."/>
            <person name="Pangilinan J."/>
            <person name="Riley R."/>
            <person name="Labutti K."/>
            <person name="Andreopoulos B."/>
            <person name="Lipzen A."/>
            <person name="Chen C."/>
            <person name="Yanf M."/>
            <person name="Daum C."/>
            <person name="Ng V."/>
            <person name="Clum A."/>
            <person name="Steindorff A."/>
            <person name="Ohm R."/>
            <person name="Martin F."/>
            <person name="Silar P."/>
            <person name="Natvig D."/>
            <person name="Lalanne C."/>
            <person name="Gautier V."/>
            <person name="Ament-Velasquez S.L."/>
            <person name="Kruys A."/>
            <person name="Hutchinson M.I."/>
            <person name="Powell A.J."/>
            <person name="Barry K."/>
            <person name="Miller A.N."/>
            <person name="Grigoriev I.V."/>
            <person name="Debuchy R."/>
            <person name="Gladieux P."/>
            <person name="Thoren M.H."/>
            <person name="Johannesson H."/>
        </authorList>
    </citation>
    <scope>NUCLEOTIDE SEQUENCE</scope>
    <source>
        <strain evidence="8">CBS 958.72</strain>
    </source>
</reference>
<keyword evidence="8" id="KW-0378">Hydrolase</keyword>
<keyword evidence="3 4" id="KW-0147">Chitin-binding</keyword>
<dbReference type="Proteomes" id="UP001287356">
    <property type="component" value="Unassembled WGS sequence"/>
</dbReference>
<dbReference type="InterPro" id="IPR036861">
    <property type="entry name" value="Endochitinase-like_sf"/>
</dbReference>
<dbReference type="EC" id="3.2.1.14" evidence="2"/>
<feature type="disulfide bond" evidence="4">
    <location>
        <begin position="317"/>
        <end position="331"/>
    </location>
</feature>
<dbReference type="GO" id="GO:0005975">
    <property type="term" value="P:carbohydrate metabolic process"/>
    <property type="evidence" value="ECO:0007669"/>
    <property type="project" value="InterPro"/>
</dbReference>
<dbReference type="InterPro" id="IPR029070">
    <property type="entry name" value="Chitinase_insertion_sf"/>
</dbReference>
<dbReference type="InterPro" id="IPR050314">
    <property type="entry name" value="Glycosyl_Hydrlase_18"/>
</dbReference>
<evidence type="ECO:0000313" key="9">
    <source>
        <dbReference type="Proteomes" id="UP001287356"/>
    </source>
</evidence>
<dbReference type="GO" id="GO:0008843">
    <property type="term" value="F:endochitinase activity"/>
    <property type="evidence" value="ECO:0007669"/>
    <property type="project" value="UniProtKB-EC"/>
</dbReference>
<dbReference type="PROSITE" id="PS51910">
    <property type="entry name" value="GH18_2"/>
    <property type="match status" value="1"/>
</dbReference>
<organism evidence="8 9">
    <name type="scientific">Lasiosphaeria ovina</name>
    <dbReference type="NCBI Taxonomy" id="92902"/>
    <lineage>
        <taxon>Eukaryota</taxon>
        <taxon>Fungi</taxon>
        <taxon>Dikarya</taxon>
        <taxon>Ascomycota</taxon>
        <taxon>Pezizomycotina</taxon>
        <taxon>Sordariomycetes</taxon>
        <taxon>Sordariomycetidae</taxon>
        <taxon>Sordariales</taxon>
        <taxon>Lasiosphaeriaceae</taxon>
        <taxon>Lasiosphaeria</taxon>
    </lineage>
</organism>
<dbReference type="Gene3D" id="3.20.20.80">
    <property type="entry name" value="Glycosidases"/>
    <property type="match status" value="2"/>
</dbReference>
<keyword evidence="9" id="KW-1185">Reference proteome</keyword>
<reference evidence="8" key="1">
    <citation type="journal article" date="2023" name="Mol. Phylogenet. Evol.">
        <title>Genome-scale phylogeny and comparative genomics of the fungal order Sordariales.</title>
        <authorList>
            <person name="Hensen N."/>
            <person name="Bonometti L."/>
            <person name="Westerberg I."/>
            <person name="Brannstrom I.O."/>
            <person name="Guillou S."/>
            <person name="Cros-Aarteil S."/>
            <person name="Calhoun S."/>
            <person name="Haridas S."/>
            <person name="Kuo A."/>
            <person name="Mondo S."/>
            <person name="Pangilinan J."/>
            <person name="Riley R."/>
            <person name="LaButti K."/>
            <person name="Andreopoulos B."/>
            <person name="Lipzen A."/>
            <person name="Chen C."/>
            <person name="Yan M."/>
            <person name="Daum C."/>
            <person name="Ng V."/>
            <person name="Clum A."/>
            <person name="Steindorff A."/>
            <person name="Ohm R.A."/>
            <person name="Martin F."/>
            <person name="Silar P."/>
            <person name="Natvig D.O."/>
            <person name="Lalanne C."/>
            <person name="Gautier V."/>
            <person name="Ament-Velasquez S.L."/>
            <person name="Kruys A."/>
            <person name="Hutchinson M.I."/>
            <person name="Powell A.J."/>
            <person name="Barry K."/>
            <person name="Miller A.N."/>
            <person name="Grigoriev I.V."/>
            <person name="Debuchy R."/>
            <person name="Gladieux P."/>
            <person name="Hiltunen Thoren M."/>
            <person name="Johannesson H."/>
        </authorList>
    </citation>
    <scope>NUCLEOTIDE SEQUENCE</scope>
    <source>
        <strain evidence="8">CBS 958.72</strain>
    </source>
</reference>
<dbReference type="InterPro" id="IPR011583">
    <property type="entry name" value="Chitinase_II/V-like_cat"/>
</dbReference>
<evidence type="ECO:0000256" key="3">
    <source>
        <dbReference type="ARBA" id="ARBA00022669"/>
    </source>
</evidence>
<dbReference type="EMBL" id="JAULSN010000001">
    <property type="protein sequence ID" value="KAK3382788.1"/>
    <property type="molecule type" value="Genomic_DNA"/>
</dbReference>
<feature type="disulfide bond" evidence="4">
    <location>
        <begin position="312"/>
        <end position="324"/>
    </location>
</feature>
<dbReference type="PANTHER" id="PTHR11177">
    <property type="entry name" value="CHITINASE"/>
    <property type="match status" value="1"/>
</dbReference>
<evidence type="ECO:0000256" key="1">
    <source>
        <dbReference type="ARBA" id="ARBA00008682"/>
    </source>
</evidence>
<evidence type="ECO:0000256" key="5">
    <source>
        <dbReference type="SAM" id="SignalP"/>
    </source>
</evidence>
<evidence type="ECO:0000259" key="7">
    <source>
        <dbReference type="PROSITE" id="PS51910"/>
    </source>
</evidence>
<gene>
    <name evidence="8" type="ORF">B0T24DRAFT_672747</name>
</gene>
<keyword evidence="4" id="KW-1015">Disulfide bond</keyword>
<feature type="signal peptide" evidence="5">
    <location>
        <begin position="1"/>
        <end position="17"/>
    </location>
</feature>
<evidence type="ECO:0000256" key="2">
    <source>
        <dbReference type="ARBA" id="ARBA00012729"/>
    </source>
</evidence>
<keyword evidence="5" id="KW-0732">Signal</keyword>
<dbReference type="PROSITE" id="PS50941">
    <property type="entry name" value="CHIT_BIND_I_2"/>
    <property type="match status" value="1"/>
</dbReference>
<dbReference type="GO" id="GO:0006032">
    <property type="term" value="P:chitin catabolic process"/>
    <property type="evidence" value="ECO:0007669"/>
    <property type="project" value="TreeGrafter"/>
</dbReference>
<sequence length="440" mass="47983">MRSFLLPFLATASGVAASRYVIYFDQYHTASLPTKEVTAGITHVITAFASSTLFTTDPVGDYQPFMNVTQVRALFDRGTKVCMAIGGWGDTDGFSKGAADEASRKLYAKNIAVTVKRLGYDCVDVDWEYPGGNGDDYRKNPNSNKTSEIETFPLLLAEIKKAIPCKELSIAVPGREEDMIAYTAEQVPKINAAVDYINVMTYDLMNRRDNFTKHHTPIQGSLETVKTYISRGMTPSKMNMGLAFYAKWFMTAKGATCTSPVGCPTELLEAADGTDTGKSGAMTFEAANFAPVPTNLTETTDGTCGAGTYSKCKASDCCGQYGFCGTEVGHCGTGCQSGFGRCEGVSTKDSFKKALANAEYDSTNGGEWYWDAEGGIFWTWDTPSIIQAKFDQIIGPQRLGGAMAWSLAEDSEDWSHLLAMQAAVKNRHTHGKHRRRHDMP</sequence>
<dbReference type="GO" id="GO:0008061">
    <property type="term" value="F:chitin binding"/>
    <property type="evidence" value="ECO:0007669"/>
    <property type="project" value="UniProtKB-UniRule"/>
</dbReference>
<protein>
    <recommendedName>
        <fullName evidence="2">chitinase</fullName>
        <ecNumber evidence="2">3.2.1.14</ecNumber>
    </recommendedName>
</protein>
<accession>A0AAE0NJP2</accession>
<dbReference type="PANTHER" id="PTHR11177:SF337">
    <property type="entry name" value="CHITINASE"/>
    <property type="match status" value="1"/>
</dbReference>
<dbReference type="FunFam" id="3.20.20.80:FF:000159">
    <property type="entry name" value="Class V chitinase, putative"/>
    <property type="match status" value="1"/>
</dbReference>
<feature type="chain" id="PRO_5042027055" description="chitinase" evidence="5">
    <location>
        <begin position="18"/>
        <end position="440"/>
    </location>
</feature>
<dbReference type="CDD" id="cd11618">
    <property type="entry name" value="ChtBD1_1"/>
    <property type="match status" value="1"/>
</dbReference>
<feature type="domain" description="Chitin-binding type-1" evidence="6">
    <location>
        <begin position="301"/>
        <end position="344"/>
    </location>
</feature>
<dbReference type="SUPFAM" id="SSF51445">
    <property type="entry name" value="(Trans)glycosidases"/>
    <property type="match status" value="1"/>
</dbReference>
<dbReference type="Pfam" id="PF00704">
    <property type="entry name" value="Glyco_hydro_18"/>
    <property type="match status" value="1"/>
</dbReference>
<proteinExistence type="inferred from homology"/>